<accession>A0A087WQI0</accession>
<reference evidence="1 3" key="1">
    <citation type="journal article" date="2009" name="PLoS Biol.">
        <title>Lineage-specific biology revealed by a finished genome assembly of the mouse.</title>
        <authorList>
            <consortium name="Mouse Genome Sequencing Consortium"/>
            <person name="Church D.M."/>
            <person name="Goodstadt L."/>
            <person name="Hillier L.W."/>
            <person name="Zody M.C."/>
            <person name="Goldstein S."/>
            <person name="She X."/>
            <person name="Bult C.J."/>
            <person name="Agarwala R."/>
            <person name="Cherry J.L."/>
            <person name="DiCuccio M."/>
            <person name="Hlavina W."/>
            <person name="Kapustin Y."/>
            <person name="Meric P."/>
            <person name="Maglott D."/>
            <person name="Birtle Z."/>
            <person name="Marques A.C."/>
            <person name="Graves T."/>
            <person name="Zhou S."/>
            <person name="Teague B."/>
            <person name="Potamousis K."/>
            <person name="Churas C."/>
            <person name="Place M."/>
            <person name="Herschleb J."/>
            <person name="Runnheim R."/>
            <person name="Forrest D."/>
            <person name="Amos-Landgraf J."/>
            <person name="Schwartz D.C."/>
            <person name="Cheng Z."/>
            <person name="Lindblad-Toh K."/>
            <person name="Eichler E.E."/>
            <person name="Ponting C.P."/>
        </authorList>
    </citation>
    <scope>NUCLEOTIDE SEQUENCE [LARGE SCALE GENOMIC DNA]</scope>
    <source>
        <strain evidence="1 3">C57BL/6J</strain>
    </source>
</reference>
<evidence type="ECO:0000313" key="1">
    <source>
        <dbReference type="Ensembl" id="ENSMUSP00000140203.2"/>
    </source>
</evidence>
<dbReference type="ProteomicsDB" id="314080"/>
<dbReference type="Bgee" id="ENSMUSG00000036557">
    <property type="expression patterns" value="Expressed in spermatocyte and 15 other cell types or tissues"/>
</dbReference>
<evidence type="ECO:0000313" key="2">
    <source>
        <dbReference type="MGI" id="MGI:1922717"/>
    </source>
</evidence>
<dbReference type="Proteomes" id="UP000000589">
    <property type="component" value="Chromosome 17"/>
</dbReference>
<evidence type="ECO:0000313" key="3">
    <source>
        <dbReference type="Proteomes" id="UP000000589"/>
    </source>
</evidence>
<sequence length="178" mass="20191">MAEPTVVIAPTTVPREDLGHGEPLLMTAKQVKKTPGLEREGWWRLTITDTPIPGTYHFRTFTEEALLNPVKITYNFKNEGRKKLPLVLRNDPVPTDLPQYSPPDFLELLKKQTASYSFKDKPRADPSTLVDKDESLHLCPGQYEVLPAPVPKSPARSFVFRSSVQRFPPNYFTPVSKM</sequence>
<dbReference type="GeneTree" id="ENSGT00390000008095"/>
<reference evidence="1 3" key="2">
    <citation type="journal article" date="2011" name="PLoS Biol.">
        <title>Modernizing reference genome assemblies.</title>
        <authorList>
            <person name="Church D.M."/>
            <person name="Schneider V.A."/>
            <person name="Graves T."/>
            <person name="Auger K."/>
            <person name="Cunningham F."/>
            <person name="Bouk N."/>
            <person name="Chen H.C."/>
            <person name="Agarwala R."/>
            <person name="McLaren W.M."/>
            <person name="Ritchie G.R."/>
            <person name="Albracht D."/>
            <person name="Kremitzki M."/>
            <person name="Rock S."/>
            <person name="Kotkiewicz H."/>
            <person name="Kremitzki C."/>
            <person name="Wollam A."/>
            <person name="Trani L."/>
            <person name="Fulton L."/>
            <person name="Fulton R."/>
            <person name="Matthews L."/>
            <person name="Whitehead S."/>
            <person name="Chow W."/>
            <person name="Torrance J."/>
            <person name="Dunn M."/>
            <person name="Harden G."/>
            <person name="Threadgold G."/>
            <person name="Wood J."/>
            <person name="Collins J."/>
            <person name="Heath P."/>
            <person name="Griffiths G."/>
            <person name="Pelan S."/>
            <person name="Grafham D."/>
            <person name="Eichler E.E."/>
            <person name="Weinstock G."/>
            <person name="Mardis E.R."/>
            <person name="Wilson R.K."/>
            <person name="Howe K."/>
            <person name="Flicek P."/>
            <person name="Hubbard T."/>
        </authorList>
    </citation>
    <scope>NUCLEOTIDE SEQUENCE [LARGE SCALE GENOMIC DNA]</scope>
    <source>
        <strain evidence="1 3">C57BL/6J</strain>
    </source>
</reference>
<dbReference type="VEuPathDB" id="HostDB:ENSMUSG00000036557"/>
<reference evidence="1" key="4">
    <citation type="submission" date="2025-09" db="UniProtKB">
        <authorList>
            <consortium name="Ensembl"/>
        </authorList>
    </citation>
    <scope>IDENTIFICATION</scope>
    <source>
        <strain evidence="1">C57BL/6J</strain>
    </source>
</reference>
<dbReference type="PANTHER" id="PTHR35678:SF1">
    <property type="entry name" value="PROTEIN STPG4"/>
    <property type="match status" value="1"/>
</dbReference>
<proteinExistence type="predicted"/>
<dbReference type="Antibodypedia" id="62229">
    <property type="antibodies" value="36 antibodies from 6 providers"/>
</dbReference>
<dbReference type="PANTHER" id="PTHR35678">
    <property type="entry name" value="PROTEIN STPG4"/>
    <property type="match status" value="1"/>
</dbReference>
<dbReference type="MGI" id="MGI:1922717">
    <property type="gene designation" value="Stpg4"/>
</dbReference>
<keyword evidence="3" id="KW-1185">Reference proteome</keyword>
<dbReference type="AlphaFoldDB" id="A0A087WQI0"/>
<name>A0A087WQI0_MOUSE</name>
<dbReference type="Ensembl" id="ENSMUST00000186211.2">
    <property type="protein sequence ID" value="ENSMUSP00000140203.2"/>
    <property type="gene ID" value="ENSMUSG00000036557.9"/>
</dbReference>
<dbReference type="AGR" id="MGI:1922717"/>
<dbReference type="ExpressionAtlas" id="A0A087WQI0">
    <property type="expression patterns" value="baseline and differential"/>
</dbReference>
<gene>
    <name evidence="1 2" type="primary">Stpg4</name>
    <name evidence="2" type="synonym">1700011E24Rik</name>
</gene>
<protein>
    <submittedName>
        <fullName evidence="1">Sperm tail PG rich repeat containing 4</fullName>
    </submittedName>
</protein>
<organism evidence="1 3">
    <name type="scientific">Mus musculus</name>
    <name type="common">Mouse</name>
    <dbReference type="NCBI Taxonomy" id="10090"/>
    <lineage>
        <taxon>Eukaryota</taxon>
        <taxon>Metazoa</taxon>
        <taxon>Chordata</taxon>
        <taxon>Craniata</taxon>
        <taxon>Vertebrata</taxon>
        <taxon>Euteleostomi</taxon>
        <taxon>Mammalia</taxon>
        <taxon>Eutheria</taxon>
        <taxon>Euarchontoglires</taxon>
        <taxon>Glires</taxon>
        <taxon>Rodentia</taxon>
        <taxon>Myomorpha</taxon>
        <taxon>Muroidea</taxon>
        <taxon>Muridae</taxon>
        <taxon>Murinae</taxon>
        <taxon>Mus</taxon>
        <taxon>Mus</taxon>
    </lineage>
</organism>
<reference evidence="1" key="3">
    <citation type="submission" date="2025-08" db="UniProtKB">
        <authorList>
            <consortium name="Ensembl"/>
        </authorList>
    </citation>
    <scope>IDENTIFICATION</scope>
    <source>
        <strain evidence="1">C57BL/6J</strain>
    </source>
</reference>